<dbReference type="AlphaFoldDB" id="A0A0J1DJG5"/>
<gene>
    <name evidence="1" type="ORF">T630_3134</name>
</gene>
<reference evidence="1 2" key="1">
    <citation type="submission" date="2014-07" db="EMBL/GenBank/DDBJ databases">
        <authorList>
            <person name="Harkins D.M."/>
            <person name="Lesho E."/>
            <person name="Waterman P.E."/>
            <person name="Chan A."/>
            <person name="Fouts D.E."/>
        </authorList>
    </citation>
    <scope>NUCLEOTIDE SEQUENCE [LARGE SCALE GENOMIC DNA]</scope>
    <source>
        <strain evidence="1 2">MRSN 3527</strain>
    </source>
</reference>
<evidence type="ECO:0000313" key="2">
    <source>
        <dbReference type="Proteomes" id="UP000036122"/>
    </source>
</evidence>
<evidence type="ECO:0000313" key="1">
    <source>
        <dbReference type="EMBL" id="KLT92428.1"/>
    </source>
</evidence>
<dbReference type="PATRIC" id="fig|1409923.3.peg.3346"/>
<dbReference type="Proteomes" id="UP000036122">
    <property type="component" value="Unassembled WGS sequence"/>
</dbReference>
<comment type="caution">
    <text evidence="1">The sequence shown here is derived from an EMBL/GenBank/DDBJ whole genome shotgun (WGS) entry which is preliminary data.</text>
</comment>
<dbReference type="EMBL" id="JPHZ01000003">
    <property type="protein sequence ID" value="KLT92428.1"/>
    <property type="molecule type" value="Genomic_DNA"/>
</dbReference>
<accession>A0A0J1DJG5</accession>
<sequence length="98" mass="11491">MKMVNDEMKISLLDVQQVFNDLLNHKISREDAEEWARKRMNALVNQDLTFDPPIKEELLWKALVYLSGVGLKISPDKYMEEENGIKEILLIIELENFV</sequence>
<organism evidence="1 2">
    <name type="scientific">Acinetobacter baumannii MRSN 3527</name>
    <dbReference type="NCBI Taxonomy" id="1409923"/>
    <lineage>
        <taxon>Bacteria</taxon>
        <taxon>Pseudomonadati</taxon>
        <taxon>Pseudomonadota</taxon>
        <taxon>Gammaproteobacteria</taxon>
        <taxon>Moraxellales</taxon>
        <taxon>Moraxellaceae</taxon>
        <taxon>Acinetobacter</taxon>
        <taxon>Acinetobacter calcoaceticus/baumannii complex</taxon>
    </lineage>
</organism>
<protein>
    <submittedName>
        <fullName evidence="1">Uncharacterized protein</fullName>
    </submittedName>
</protein>
<proteinExistence type="predicted"/>
<name>A0A0J1DJG5_ACIBA</name>